<evidence type="ECO:0000256" key="5">
    <source>
        <dbReference type="ARBA" id="ARBA00022989"/>
    </source>
</evidence>
<dbReference type="GO" id="GO:0005886">
    <property type="term" value="C:plasma membrane"/>
    <property type="evidence" value="ECO:0007669"/>
    <property type="project" value="UniProtKB-SubCell"/>
</dbReference>
<evidence type="ECO:0000256" key="7">
    <source>
        <dbReference type="SAM" id="Phobius"/>
    </source>
</evidence>
<keyword evidence="10" id="KW-1185">Reference proteome</keyword>
<feature type="transmembrane region" description="Helical" evidence="7">
    <location>
        <begin position="167"/>
        <end position="187"/>
    </location>
</feature>
<keyword evidence="6 7" id="KW-0472">Membrane</keyword>
<dbReference type="GO" id="GO:0071555">
    <property type="term" value="P:cell wall organization"/>
    <property type="evidence" value="ECO:0007669"/>
    <property type="project" value="InterPro"/>
</dbReference>
<proteinExistence type="predicted"/>
<dbReference type="EMBL" id="CP000448">
    <property type="protein sequence ID" value="ABI69091.1"/>
    <property type="molecule type" value="Genomic_DNA"/>
</dbReference>
<dbReference type="KEGG" id="swo:Swol_1793"/>
<evidence type="ECO:0000256" key="4">
    <source>
        <dbReference type="ARBA" id="ARBA00022801"/>
    </source>
</evidence>
<feature type="transmembrane region" description="Helical" evidence="7">
    <location>
        <begin position="40"/>
        <end position="59"/>
    </location>
</feature>
<dbReference type="Pfam" id="PF07694">
    <property type="entry name" value="5TM-5TMR_LYT"/>
    <property type="match status" value="1"/>
</dbReference>
<keyword evidence="5 7" id="KW-1133">Transmembrane helix</keyword>
<evidence type="ECO:0000256" key="3">
    <source>
        <dbReference type="ARBA" id="ARBA00022692"/>
    </source>
</evidence>
<dbReference type="AlphaFoldDB" id="Q0AW13"/>
<dbReference type="PROSITE" id="PS51746">
    <property type="entry name" value="PPM_2"/>
    <property type="match status" value="1"/>
</dbReference>
<feature type="transmembrane region" description="Helical" evidence="7">
    <location>
        <begin position="109"/>
        <end position="129"/>
    </location>
</feature>
<sequence length="486" mass="53711">MLKLLRSFFRCFKSNFFCFCLNSRRGTVGRCFKISEIIDLLINLIKNMAVIIVLAYVLTRTRAFAAMMNKQTMNWRQQATLILVFGIFSIFGTLSGININGAIANIRDLGPAIAGLVGGPLVGFGAGFIGGLHRYSLGGLTCLPCSVATVLAGLTGGLISQFKKNEFITIQEAVIFMALFEAFHMGLNLIMVKPFDQIYVIIKNVSLPMIFTNALGMGIFVFIIHNLVREKEMQKQKELIESELTVAREIQMSIIPKIFPPFPERPEFDLFAVLEPAKEVGGDLYDYFLLDDDHLCFTIGDVSGKGVPASLFMAVTKTLIKAKADIRLEPDEILYAVNNDLCADNDSGMFVTEFLGILTISSGEIVYSNGGHNLPYILRKEGTIKMLPRMAGMALGVMEEIPYSQARVKLNPGDSLVMYTDGVTEAMNDSGELFGEERLERNLAGITGYTAREEVEVILRSTRDFVQEASQSDDITILVLQFIGGK</sequence>
<keyword evidence="2" id="KW-1003">Cell membrane</keyword>
<evidence type="ECO:0000259" key="8">
    <source>
        <dbReference type="PROSITE" id="PS51746"/>
    </source>
</evidence>
<keyword evidence="4" id="KW-0378">Hydrolase</keyword>
<dbReference type="HOGENOM" id="CLU_606380_0_0_9"/>
<protein>
    <submittedName>
        <fullName evidence="9">Serine phosphatase RsbU regulator of sigma subunit-like protein</fullName>
    </submittedName>
</protein>
<reference evidence="10" key="1">
    <citation type="journal article" date="2010" name="Environ. Microbiol.">
        <title>The genome of Syntrophomonas wolfei: new insights into syntrophic metabolism and biohydrogen production.</title>
        <authorList>
            <person name="Sieber J.R."/>
            <person name="Sims D.R."/>
            <person name="Han C."/>
            <person name="Kim E."/>
            <person name="Lykidis A."/>
            <person name="Lapidus A.L."/>
            <person name="McDonnald E."/>
            <person name="Rohlin L."/>
            <person name="Culley D.E."/>
            <person name="Gunsalus R."/>
            <person name="McInerney M.J."/>
        </authorList>
    </citation>
    <scope>NUCLEOTIDE SEQUENCE [LARGE SCALE GENOMIC DNA]</scope>
    <source>
        <strain evidence="10">DSM 2245B / Goettingen</strain>
    </source>
</reference>
<dbReference type="SUPFAM" id="SSF81606">
    <property type="entry name" value="PP2C-like"/>
    <property type="match status" value="1"/>
</dbReference>
<comment type="subcellular location">
    <subcellularLocation>
        <location evidence="1">Cell membrane</location>
        <topology evidence="1">Multi-pass membrane protein</topology>
    </subcellularLocation>
</comment>
<dbReference type="Gene3D" id="3.60.40.10">
    <property type="entry name" value="PPM-type phosphatase domain"/>
    <property type="match status" value="1"/>
</dbReference>
<dbReference type="InterPro" id="IPR036457">
    <property type="entry name" value="PPM-type-like_dom_sf"/>
</dbReference>
<dbReference type="GO" id="GO:0000155">
    <property type="term" value="F:phosphorelay sensor kinase activity"/>
    <property type="evidence" value="ECO:0007669"/>
    <property type="project" value="InterPro"/>
</dbReference>
<accession>Q0AW13</accession>
<evidence type="ECO:0000313" key="10">
    <source>
        <dbReference type="Proteomes" id="UP000001968"/>
    </source>
</evidence>
<evidence type="ECO:0000256" key="6">
    <source>
        <dbReference type="ARBA" id="ARBA00023136"/>
    </source>
</evidence>
<evidence type="ECO:0000256" key="1">
    <source>
        <dbReference type="ARBA" id="ARBA00004651"/>
    </source>
</evidence>
<evidence type="ECO:0000313" key="9">
    <source>
        <dbReference type="EMBL" id="ABI69091.1"/>
    </source>
</evidence>
<dbReference type="eggNOG" id="COG2208">
    <property type="taxonomic scope" value="Bacteria"/>
</dbReference>
<dbReference type="SMART" id="SM00331">
    <property type="entry name" value="PP2C_SIG"/>
    <property type="match status" value="1"/>
</dbReference>
<feature type="domain" description="PPM-type phosphatase" evidence="8">
    <location>
        <begin position="267"/>
        <end position="482"/>
    </location>
</feature>
<dbReference type="Pfam" id="PF07228">
    <property type="entry name" value="SpoIIE"/>
    <property type="match status" value="1"/>
</dbReference>
<name>Q0AW13_SYNWW</name>
<feature type="transmembrane region" description="Helical" evidence="7">
    <location>
        <begin position="135"/>
        <end position="155"/>
    </location>
</feature>
<dbReference type="InterPro" id="IPR011620">
    <property type="entry name" value="Sig_transdc_His_kinase_LytS_TM"/>
</dbReference>
<gene>
    <name evidence="9" type="ordered locus">Swol_1793</name>
</gene>
<dbReference type="InterPro" id="IPR001932">
    <property type="entry name" value="PPM-type_phosphatase-like_dom"/>
</dbReference>
<feature type="transmembrane region" description="Helical" evidence="7">
    <location>
        <begin position="207"/>
        <end position="228"/>
    </location>
</feature>
<dbReference type="eggNOG" id="COG3275">
    <property type="taxonomic scope" value="Bacteria"/>
</dbReference>
<dbReference type="PANTHER" id="PTHR43156">
    <property type="entry name" value="STAGE II SPORULATION PROTEIN E-RELATED"/>
    <property type="match status" value="1"/>
</dbReference>
<keyword evidence="3 7" id="KW-0812">Transmembrane</keyword>
<organism evidence="9 10">
    <name type="scientific">Syntrophomonas wolfei subsp. wolfei (strain DSM 2245B / Goettingen)</name>
    <dbReference type="NCBI Taxonomy" id="335541"/>
    <lineage>
        <taxon>Bacteria</taxon>
        <taxon>Bacillati</taxon>
        <taxon>Bacillota</taxon>
        <taxon>Clostridia</taxon>
        <taxon>Eubacteriales</taxon>
        <taxon>Syntrophomonadaceae</taxon>
        <taxon>Syntrophomonas</taxon>
    </lineage>
</organism>
<dbReference type="InterPro" id="IPR052016">
    <property type="entry name" value="Bact_Sigma-Reg"/>
</dbReference>
<dbReference type="STRING" id="335541.Swol_1793"/>
<dbReference type="GO" id="GO:0016791">
    <property type="term" value="F:phosphatase activity"/>
    <property type="evidence" value="ECO:0007669"/>
    <property type="project" value="TreeGrafter"/>
</dbReference>
<evidence type="ECO:0000256" key="2">
    <source>
        <dbReference type="ARBA" id="ARBA00022475"/>
    </source>
</evidence>
<dbReference type="Proteomes" id="UP000001968">
    <property type="component" value="Chromosome"/>
</dbReference>
<dbReference type="PANTHER" id="PTHR43156:SF2">
    <property type="entry name" value="STAGE II SPORULATION PROTEIN E"/>
    <property type="match status" value="1"/>
</dbReference>
<feature type="transmembrane region" description="Helical" evidence="7">
    <location>
        <begin position="79"/>
        <end position="97"/>
    </location>
</feature>